<dbReference type="PANTHER" id="PTHR43391:SF89">
    <property type="entry name" value="11-BETA-HYDROXYSTEROID DEHYDROGENASE 1A-RELATED"/>
    <property type="match status" value="1"/>
</dbReference>
<dbReference type="Proteomes" id="UP001140949">
    <property type="component" value="Unassembled WGS sequence"/>
</dbReference>
<proteinExistence type="inferred from homology"/>
<evidence type="ECO:0000256" key="4">
    <source>
        <dbReference type="RuleBase" id="RU000363"/>
    </source>
</evidence>
<dbReference type="PRINTS" id="PR00081">
    <property type="entry name" value="GDHRDH"/>
</dbReference>
<comment type="subcellular location">
    <subcellularLocation>
        <location evidence="1">Membrane</location>
        <topology evidence="1">Single-pass type II membrane protein</topology>
    </subcellularLocation>
</comment>
<dbReference type="PANTHER" id="PTHR43391">
    <property type="entry name" value="RETINOL DEHYDROGENASE-RELATED"/>
    <property type="match status" value="1"/>
</dbReference>
<keyword evidence="5" id="KW-0812">Transmembrane</keyword>
<dbReference type="InterPro" id="IPR036291">
    <property type="entry name" value="NAD(P)-bd_dom_sf"/>
</dbReference>
<organism evidence="6 7">
    <name type="scientific">Iris pallida</name>
    <name type="common">Sweet iris</name>
    <dbReference type="NCBI Taxonomy" id="29817"/>
    <lineage>
        <taxon>Eukaryota</taxon>
        <taxon>Viridiplantae</taxon>
        <taxon>Streptophyta</taxon>
        <taxon>Embryophyta</taxon>
        <taxon>Tracheophyta</taxon>
        <taxon>Spermatophyta</taxon>
        <taxon>Magnoliopsida</taxon>
        <taxon>Liliopsida</taxon>
        <taxon>Asparagales</taxon>
        <taxon>Iridaceae</taxon>
        <taxon>Iridoideae</taxon>
        <taxon>Irideae</taxon>
        <taxon>Iris</taxon>
    </lineage>
</organism>
<reference evidence="6" key="2">
    <citation type="submission" date="2023-04" db="EMBL/GenBank/DDBJ databases">
        <authorList>
            <person name="Bruccoleri R.E."/>
            <person name="Oakeley E.J."/>
            <person name="Faust A.-M."/>
            <person name="Dessus-Babus S."/>
            <person name="Altorfer M."/>
            <person name="Burckhardt D."/>
            <person name="Oertli M."/>
            <person name="Naumann U."/>
            <person name="Petersen F."/>
            <person name="Wong J."/>
        </authorList>
    </citation>
    <scope>NUCLEOTIDE SEQUENCE</scope>
    <source>
        <strain evidence="6">GSM-AAB239-AS_SAM_17_03QT</strain>
        <tissue evidence="6">Leaf</tissue>
    </source>
</reference>
<keyword evidence="5" id="KW-1133">Transmembrane helix</keyword>
<evidence type="ECO:0000256" key="1">
    <source>
        <dbReference type="ARBA" id="ARBA00004606"/>
    </source>
</evidence>
<comment type="caution">
    <text evidence="6">The sequence shown here is derived from an EMBL/GenBank/DDBJ whole genome shotgun (WGS) entry which is preliminary data.</text>
</comment>
<keyword evidence="3" id="KW-0560">Oxidoreductase</keyword>
<dbReference type="EMBL" id="JANAVB010034418">
    <property type="protein sequence ID" value="KAJ6806775.1"/>
    <property type="molecule type" value="Genomic_DNA"/>
</dbReference>
<dbReference type="GO" id="GO:0005829">
    <property type="term" value="C:cytosol"/>
    <property type="evidence" value="ECO:0007669"/>
    <property type="project" value="TreeGrafter"/>
</dbReference>
<evidence type="ECO:0000313" key="7">
    <source>
        <dbReference type="Proteomes" id="UP001140949"/>
    </source>
</evidence>
<dbReference type="GO" id="GO:0016020">
    <property type="term" value="C:membrane"/>
    <property type="evidence" value="ECO:0007669"/>
    <property type="project" value="UniProtKB-SubCell"/>
</dbReference>
<protein>
    <submittedName>
        <fullName evidence="6">11-beta-hydroxysteroid dehydrogenase 1B-like</fullName>
    </submittedName>
</protein>
<feature type="transmembrane region" description="Helical" evidence="5">
    <location>
        <begin position="6"/>
        <end position="30"/>
    </location>
</feature>
<dbReference type="Gene3D" id="3.40.50.720">
    <property type="entry name" value="NAD(P)-binding Rossmann-like Domain"/>
    <property type="match status" value="1"/>
</dbReference>
<sequence length="365" mass="40071">MDLFNGFLSLVMHLVISIVLVVYLPLSLVWRLVHFVLVRPFLAEDLRGKVVLVTGASSGIGEQLAYQYAKKGASLVLAARREPALKAVANAARERGAPDVLAIQADISDLSESKRVVDEAIAHFGKLNHLVVNAGIFSSCLFEEITNISAFNQVMDVNFWGSVYPTYYAIPHLKNSRGNIVVNSSIAGRFPTARLSFYNASKAAVIRFYETLRAELGSDVKITILTLGYVASELTKGKALQKGGEIGSNEEVRDVQVGPVPVGHTKKCAEVIVDSARRGDEYVTWPSWYSPFHMVMCVAPELVTWFSRTFYVTKPGDSPGNALSKKILEMTRAKKFFYPPSIQTQTNDLVMDGECGNRASSSNRG</sequence>
<accession>A0AAX6ESK7</accession>
<dbReference type="AlphaFoldDB" id="A0AAX6ESK7"/>
<dbReference type="InterPro" id="IPR020904">
    <property type="entry name" value="Sc_DH/Rdtase_CS"/>
</dbReference>
<dbReference type="SUPFAM" id="SSF51735">
    <property type="entry name" value="NAD(P)-binding Rossmann-fold domains"/>
    <property type="match status" value="1"/>
</dbReference>
<evidence type="ECO:0000313" key="6">
    <source>
        <dbReference type="EMBL" id="KAJ6806775.1"/>
    </source>
</evidence>
<dbReference type="PROSITE" id="PS00061">
    <property type="entry name" value="ADH_SHORT"/>
    <property type="match status" value="1"/>
</dbReference>
<dbReference type="PRINTS" id="PR00080">
    <property type="entry name" value="SDRFAMILY"/>
</dbReference>
<dbReference type="GO" id="GO:0016491">
    <property type="term" value="F:oxidoreductase activity"/>
    <property type="evidence" value="ECO:0007669"/>
    <property type="project" value="UniProtKB-KW"/>
</dbReference>
<dbReference type="InterPro" id="IPR002347">
    <property type="entry name" value="SDR_fam"/>
</dbReference>
<reference evidence="6" key="1">
    <citation type="journal article" date="2023" name="GigaByte">
        <title>Genome assembly of the bearded iris, Iris pallida Lam.</title>
        <authorList>
            <person name="Bruccoleri R.E."/>
            <person name="Oakeley E.J."/>
            <person name="Faust A.M.E."/>
            <person name="Altorfer M."/>
            <person name="Dessus-Babus S."/>
            <person name="Burckhardt D."/>
            <person name="Oertli M."/>
            <person name="Naumann U."/>
            <person name="Petersen F."/>
            <person name="Wong J."/>
        </authorList>
    </citation>
    <scope>NUCLEOTIDE SEQUENCE</scope>
    <source>
        <strain evidence="6">GSM-AAB239-AS_SAM_17_03QT</strain>
    </source>
</reference>
<keyword evidence="5" id="KW-0472">Membrane</keyword>
<evidence type="ECO:0000256" key="5">
    <source>
        <dbReference type="SAM" id="Phobius"/>
    </source>
</evidence>
<comment type="similarity">
    <text evidence="2 4">Belongs to the short-chain dehydrogenases/reductases (SDR) family.</text>
</comment>
<name>A0AAX6ESK7_IRIPA</name>
<gene>
    <name evidence="6" type="ORF">M6B38_105470</name>
</gene>
<dbReference type="Pfam" id="PF00106">
    <property type="entry name" value="adh_short"/>
    <property type="match status" value="1"/>
</dbReference>
<dbReference type="NCBIfam" id="NF004825">
    <property type="entry name" value="PRK06181.1"/>
    <property type="match status" value="1"/>
</dbReference>
<keyword evidence="7" id="KW-1185">Reference proteome</keyword>
<evidence type="ECO:0000256" key="3">
    <source>
        <dbReference type="ARBA" id="ARBA00023002"/>
    </source>
</evidence>
<evidence type="ECO:0000256" key="2">
    <source>
        <dbReference type="ARBA" id="ARBA00006484"/>
    </source>
</evidence>